<organism evidence="2 3">
    <name type="scientific">Harenicola maris</name>
    <dbReference type="NCBI Taxonomy" id="2841044"/>
    <lineage>
        <taxon>Bacteria</taxon>
        <taxon>Pseudomonadati</taxon>
        <taxon>Pseudomonadota</taxon>
        <taxon>Alphaproteobacteria</taxon>
        <taxon>Rhodobacterales</taxon>
        <taxon>Paracoccaceae</taxon>
        <taxon>Harenicola</taxon>
    </lineage>
</organism>
<comment type="caution">
    <text evidence="2">The sequence shown here is derived from an EMBL/GenBank/DDBJ whole genome shotgun (WGS) entry which is preliminary data.</text>
</comment>
<dbReference type="Proteomes" id="UP001315686">
    <property type="component" value="Unassembled WGS sequence"/>
</dbReference>
<dbReference type="InterPro" id="IPR009506">
    <property type="entry name" value="YjiS-like"/>
</dbReference>
<name>A0AAP2CLP4_9RHOB</name>
<dbReference type="Pfam" id="PF06568">
    <property type="entry name" value="YjiS-like"/>
    <property type="match status" value="1"/>
</dbReference>
<evidence type="ECO:0000259" key="1">
    <source>
        <dbReference type="Pfam" id="PF06568"/>
    </source>
</evidence>
<feature type="domain" description="YjiS-like" evidence="1">
    <location>
        <begin position="23"/>
        <end position="55"/>
    </location>
</feature>
<gene>
    <name evidence="2" type="ORF">IV417_00125</name>
</gene>
<sequence>MAYVAYTTPSILDRARAVLANVAERRALLRSYKETLNELNSLGDRELLDLGLSRANLAEVAQKHVYGA</sequence>
<reference evidence="2 3" key="1">
    <citation type="journal article" date="2021" name="Arch. Microbiol.">
        <title>Harenicola maris gen. nov., sp. nov. isolated from the Sea of Japan shallow sediments.</title>
        <authorList>
            <person name="Romanenko L.A."/>
            <person name="Kurilenko V.V."/>
            <person name="Chernysheva N.Y."/>
            <person name="Tekutyeva L.A."/>
            <person name="Velansky P.V."/>
            <person name="Svetashev V.I."/>
            <person name="Isaeva M.P."/>
        </authorList>
    </citation>
    <scope>NUCLEOTIDE SEQUENCE [LARGE SCALE GENOMIC DNA]</scope>
    <source>
        <strain evidence="2 3">KMM 3653</strain>
    </source>
</reference>
<protein>
    <submittedName>
        <fullName evidence="2">DUF1127 domain-containing protein</fullName>
    </submittedName>
</protein>
<evidence type="ECO:0000313" key="3">
    <source>
        <dbReference type="Proteomes" id="UP001315686"/>
    </source>
</evidence>
<dbReference type="EMBL" id="JADQAZ010000001">
    <property type="protein sequence ID" value="MBT0955775.1"/>
    <property type="molecule type" value="Genomic_DNA"/>
</dbReference>
<evidence type="ECO:0000313" key="2">
    <source>
        <dbReference type="EMBL" id="MBT0955775.1"/>
    </source>
</evidence>
<dbReference type="AlphaFoldDB" id="A0AAP2CLP4"/>
<dbReference type="RefSeq" id="WP_327792002.1">
    <property type="nucleotide sequence ID" value="NZ_JADQAZ010000001.1"/>
</dbReference>
<accession>A0AAP2CLP4</accession>
<keyword evidence="3" id="KW-1185">Reference proteome</keyword>
<proteinExistence type="predicted"/>